<dbReference type="GO" id="GO:0005886">
    <property type="term" value="C:plasma membrane"/>
    <property type="evidence" value="ECO:0007669"/>
    <property type="project" value="TreeGrafter"/>
</dbReference>
<dbReference type="EMBL" id="QGDJ01000008">
    <property type="protein sequence ID" value="PWJ16539.1"/>
    <property type="molecule type" value="Genomic_DNA"/>
</dbReference>
<reference evidence="5 7" key="2">
    <citation type="submission" date="2018-03" db="EMBL/GenBank/DDBJ databases">
        <title>Genomic Encyclopedia of Archaeal and Bacterial Type Strains, Phase II (KMG-II): from individual species to whole genera.</title>
        <authorList>
            <person name="Goeker M."/>
        </authorList>
    </citation>
    <scope>NUCLEOTIDE SEQUENCE [LARGE SCALE GENOMIC DNA]</scope>
    <source>
        <strain evidence="5 7">DSM 25227</strain>
    </source>
</reference>
<dbReference type="Pfam" id="PF00005">
    <property type="entry name" value="ABC_tran"/>
    <property type="match status" value="1"/>
</dbReference>
<dbReference type="SMART" id="SM00382">
    <property type="entry name" value="AAA"/>
    <property type="match status" value="1"/>
</dbReference>
<organism evidence="6 8">
    <name type="scientific">Jannaschia seohaensis</name>
    <dbReference type="NCBI Taxonomy" id="475081"/>
    <lineage>
        <taxon>Bacteria</taxon>
        <taxon>Pseudomonadati</taxon>
        <taxon>Pseudomonadota</taxon>
        <taxon>Alphaproteobacteria</taxon>
        <taxon>Rhodobacterales</taxon>
        <taxon>Roseobacteraceae</taxon>
        <taxon>Jannaschia</taxon>
    </lineage>
</organism>
<dbReference type="PANTHER" id="PTHR45772:SF9">
    <property type="entry name" value="CONSERVED COMPONENT OF ABC TRANSPORTER FOR NATURAL AMINO ACIDS"/>
    <property type="match status" value="1"/>
</dbReference>
<evidence type="ECO:0000256" key="3">
    <source>
        <dbReference type="ARBA" id="ARBA00022840"/>
    </source>
</evidence>
<dbReference type="InterPro" id="IPR003593">
    <property type="entry name" value="AAA+_ATPase"/>
</dbReference>
<dbReference type="InterPro" id="IPR003439">
    <property type="entry name" value="ABC_transporter-like_ATP-bd"/>
</dbReference>
<name>A0A2Y9AXF1_9RHOB</name>
<dbReference type="EMBL" id="UETC01000008">
    <property type="protein sequence ID" value="SSA48776.1"/>
    <property type="molecule type" value="Genomic_DNA"/>
</dbReference>
<evidence type="ECO:0000256" key="1">
    <source>
        <dbReference type="ARBA" id="ARBA00022448"/>
    </source>
</evidence>
<keyword evidence="7" id="KW-1185">Reference proteome</keyword>
<dbReference type="FunFam" id="3.40.50.300:FF:000421">
    <property type="entry name" value="Branched-chain amino acid ABC transporter ATP-binding protein"/>
    <property type="match status" value="1"/>
</dbReference>
<gene>
    <name evidence="5" type="ORF">BCF38_10853</name>
    <name evidence="6" type="ORF">SAMN05421539_10853</name>
</gene>
<dbReference type="PROSITE" id="PS50893">
    <property type="entry name" value="ABC_TRANSPORTER_2"/>
    <property type="match status" value="1"/>
</dbReference>
<evidence type="ECO:0000256" key="2">
    <source>
        <dbReference type="ARBA" id="ARBA00022741"/>
    </source>
</evidence>
<dbReference type="InterPro" id="IPR027417">
    <property type="entry name" value="P-loop_NTPase"/>
</dbReference>
<keyword evidence="2" id="KW-0547">Nucleotide-binding</keyword>
<reference evidence="6 8" key="1">
    <citation type="submission" date="2016-10" db="EMBL/GenBank/DDBJ databases">
        <authorList>
            <person name="Cai Z."/>
        </authorList>
    </citation>
    <scope>NUCLEOTIDE SEQUENCE [LARGE SCALE GENOMIC DNA]</scope>
    <source>
        <strain evidence="6 8">DSM 25227</strain>
    </source>
</reference>
<dbReference type="AlphaFoldDB" id="A0A2Y9AXF1"/>
<evidence type="ECO:0000313" key="6">
    <source>
        <dbReference type="EMBL" id="SSA48776.1"/>
    </source>
</evidence>
<dbReference type="Proteomes" id="UP000251571">
    <property type="component" value="Unassembled WGS sequence"/>
</dbReference>
<dbReference type="Proteomes" id="UP000245839">
    <property type="component" value="Unassembled WGS sequence"/>
</dbReference>
<evidence type="ECO:0000313" key="8">
    <source>
        <dbReference type="Proteomes" id="UP000251571"/>
    </source>
</evidence>
<protein>
    <submittedName>
        <fullName evidence="6">Branched-chain amino acid transport system ATP-binding protein</fullName>
    </submittedName>
</protein>
<keyword evidence="3 6" id="KW-0067">ATP-binding</keyword>
<keyword evidence="1" id="KW-0813">Transport</keyword>
<dbReference type="SUPFAM" id="SSF52540">
    <property type="entry name" value="P-loop containing nucleoside triphosphate hydrolases"/>
    <property type="match status" value="1"/>
</dbReference>
<dbReference type="GO" id="GO:0016887">
    <property type="term" value="F:ATP hydrolysis activity"/>
    <property type="evidence" value="ECO:0007669"/>
    <property type="project" value="InterPro"/>
</dbReference>
<evidence type="ECO:0000313" key="7">
    <source>
        <dbReference type="Proteomes" id="UP000245839"/>
    </source>
</evidence>
<dbReference type="PANTHER" id="PTHR45772">
    <property type="entry name" value="CONSERVED COMPONENT OF ABC TRANSPORTER FOR NATURAL AMINO ACIDS-RELATED"/>
    <property type="match status" value="1"/>
</dbReference>
<dbReference type="InterPro" id="IPR051120">
    <property type="entry name" value="ABC_AA/LPS_Transport"/>
</dbReference>
<evidence type="ECO:0000313" key="5">
    <source>
        <dbReference type="EMBL" id="PWJ16539.1"/>
    </source>
</evidence>
<dbReference type="CDD" id="cd03219">
    <property type="entry name" value="ABC_Mj1267_LivG_branched"/>
    <property type="match status" value="1"/>
</dbReference>
<dbReference type="GO" id="GO:0005524">
    <property type="term" value="F:ATP binding"/>
    <property type="evidence" value="ECO:0007669"/>
    <property type="project" value="UniProtKB-KW"/>
</dbReference>
<feature type="domain" description="ABC transporter" evidence="4">
    <location>
        <begin position="9"/>
        <end position="256"/>
    </location>
</feature>
<evidence type="ECO:0000259" key="4">
    <source>
        <dbReference type="PROSITE" id="PS50893"/>
    </source>
</evidence>
<sequence length="259" mass="27465">MRGSVAEALGIVGLTRRFGALRAVDGVDLSVERGTMTGLIGPNGAGKSTLFNLLTGTLRPDAGTVTLMGQDVTRMRPEARFAAGLGRTFQIPRPFARMSVLDNVMTAPTAQLGERLWGPFLRPRAVAAQEARLRARAMEVLDFVTLAPLAQHPAGKLSGGQTKLLELARVLMGEPSVILLDEPAAGVNPALTELLIGKIEELNRGGTTFVIIEHDMDLVMRHCAPIVALAEGRVVFQGSAAEAQSNQVLIDAYLGGVHA</sequence>
<proteinExistence type="predicted"/>
<dbReference type="Gene3D" id="3.40.50.300">
    <property type="entry name" value="P-loop containing nucleotide triphosphate hydrolases"/>
    <property type="match status" value="1"/>
</dbReference>
<dbReference type="OrthoDB" id="9806149at2"/>
<accession>A0A2Y9AXF1</accession>